<dbReference type="Gene3D" id="3.30.70.270">
    <property type="match status" value="1"/>
</dbReference>
<dbReference type="GO" id="GO:0003824">
    <property type="term" value="F:catalytic activity"/>
    <property type="evidence" value="ECO:0007669"/>
    <property type="project" value="UniProtKB-ARBA"/>
</dbReference>
<dbReference type="InterPro" id="IPR000160">
    <property type="entry name" value="GGDEF_dom"/>
</dbReference>
<dbReference type="AlphaFoldDB" id="A0A432WGI5"/>
<name>A0A432WGI5_9GAMM</name>
<comment type="caution">
    <text evidence="4">The sequence shown here is derived from an EMBL/GenBank/DDBJ whole genome shotgun (WGS) entry which is preliminary data.</text>
</comment>
<dbReference type="InterPro" id="IPR043128">
    <property type="entry name" value="Rev_trsase/Diguanyl_cyclase"/>
</dbReference>
<accession>A0A432WGI5</accession>
<feature type="domain" description="GGDEF" evidence="3">
    <location>
        <begin position="460"/>
        <end position="597"/>
    </location>
</feature>
<dbReference type="PANTHER" id="PTHR46663:SF2">
    <property type="entry name" value="GGDEF DOMAIN-CONTAINING PROTEIN"/>
    <property type="match status" value="1"/>
</dbReference>
<sequence>MPITTTIKTLRTSVLKQFWAIVLCLLVALFLVSGLRATPEEAVDVFLCADESLTESARLNAFVIGTTDEHIASLLRTSEGLTTRLYGSTVALQGAIEEHHVLVWTCSAAEAQEYPGRIYSLTLDSSLIPEVAVGYVSGNGTLTLRPEELELISGLGALRIGLPMDSEPVIFREQDGQPYGLDADIVSILAKRLGAEFVWEDCGSWSACVDALQAGDIDGLTFFTPTPQRMEFSVFTIPYWDVPWALAGGEQLPRVRQFADLEGLRVAVVESYSVVEELQENPRIELILVERPEHAFRAILEGDADVYMDSLPLLLGRVREQHLSHLRLSVLYDERGDQVSVGLRRDLDALIPLLDRAILSITAEDRRTISQRWFDPRYEQGLARETVRKWAAMTVFAVLILTAIVVLWLQHLRREIARRRLREKEARFRALHDELTELPNRANIQEQIELALLSHSTAGTKFALMFVDLDGFKAVNDKEGHDAGDELLFAVAQRLKRATRKTDLVARFGGDEFVILVRDVESPEQAQRIGEKFLTRVAQPYTISTSEGSFTAKIGASIGVALFPDHGVTQDDLLRAADDAMYEVKEAGKHGVFLARPEQPRTAE</sequence>
<dbReference type="Proteomes" id="UP000288405">
    <property type="component" value="Unassembled WGS sequence"/>
</dbReference>
<keyword evidence="2" id="KW-0812">Transmembrane</keyword>
<dbReference type="InterPro" id="IPR029787">
    <property type="entry name" value="Nucleotide_cyclase"/>
</dbReference>
<keyword evidence="2" id="KW-1133">Transmembrane helix</keyword>
<evidence type="ECO:0000313" key="5">
    <source>
        <dbReference type="Proteomes" id="UP000288405"/>
    </source>
</evidence>
<protein>
    <recommendedName>
        <fullName evidence="3">GGDEF domain-containing protein</fullName>
    </recommendedName>
</protein>
<reference evidence="4 5" key="1">
    <citation type="journal article" date="2011" name="Front. Microbiol.">
        <title>Genomic signatures of strain selection and enhancement in Bacillus atrophaeus var. globigii, a historical biowarfare simulant.</title>
        <authorList>
            <person name="Gibbons H.S."/>
            <person name="Broomall S.M."/>
            <person name="McNew L.A."/>
            <person name="Daligault H."/>
            <person name="Chapman C."/>
            <person name="Bruce D."/>
            <person name="Karavis M."/>
            <person name="Krepps M."/>
            <person name="McGregor P.A."/>
            <person name="Hong C."/>
            <person name="Park K.H."/>
            <person name="Akmal A."/>
            <person name="Feldman A."/>
            <person name="Lin J.S."/>
            <person name="Chang W.E."/>
            <person name="Higgs B.W."/>
            <person name="Demirev P."/>
            <person name="Lindquist J."/>
            <person name="Liem A."/>
            <person name="Fochler E."/>
            <person name="Read T.D."/>
            <person name="Tapia R."/>
            <person name="Johnson S."/>
            <person name="Bishop-Lilly K.A."/>
            <person name="Detter C."/>
            <person name="Han C."/>
            <person name="Sozhamannan S."/>
            <person name="Rosenzweig C.N."/>
            <person name="Skowronski E.W."/>
        </authorList>
    </citation>
    <scope>NUCLEOTIDE SEQUENCE [LARGE SCALE GENOMIC DNA]</scope>
    <source>
        <strain evidence="4 5">GYP-17</strain>
    </source>
</reference>
<proteinExistence type="predicted"/>
<dbReference type="SMART" id="SM00062">
    <property type="entry name" value="PBPb"/>
    <property type="match status" value="1"/>
</dbReference>
<dbReference type="InterPro" id="IPR001638">
    <property type="entry name" value="Solute-binding_3/MltF_N"/>
</dbReference>
<dbReference type="CDD" id="cd01007">
    <property type="entry name" value="PBP2_BvgS_HisK_like"/>
    <property type="match status" value="1"/>
</dbReference>
<comment type="cofactor">
    <cofactor evidence="1">
        <name>Mg(2+)</name>
        <dbReference type="ChEBI" id="CHEBI:18420"/>
    </cofactor>
</comment>
<dbReference type="SMART" id="SM00267">
    <property type="entry name" value="GGDEF"/>
    <property type="match status" value="1"/>
</dbReference>
<organism evidence="4 5">
    <name type="scientific">Aliidiomarina sanyensis</name>
    <dbReference type="NCBI Taxonomy" id="1249555"/>
    <lineage>
        <taxon>Bacteria</taxon>
        <taxon>Pseudomonadati</taxon>
        <taxon>Pseudomonadota</taxon>
        <taxon>Gammaproteobacteria</taxon>
        <taxon>Alteromonadales</taxon>
        <taxon>Idiomarinaceae</taxon>
        <taxon>Aliidiomarina</taxon>
    </lineage>
</organism>
<dbReference type="SUPFAM" id="SSF55073">
    <property type="entry name" value="Nucleotide cyclase"/>
    <property type="match status" value="1"/>
</dbReference>
<dbReference type="PROSITE" id="PS50887">
    <property type="entry name" value="GGDEF"/>
    <property type="match status" value="1"/>
</dbReference>
<dbReference type="FunFam" id="3.30.70.270:FF:000001">
    <property type="entry name" value="Diguanylate cyclase domain protein"/>
    <property type="match status" value="1"/>
</dbReference>
<keyword evidence="5" id="KW-1185">Reference proteome</keyword>
<dbReference type="Pfam" id="PF00497">
    <property type="entry name" value="SBP_bac_3"/>
    <property type="match status" value="1"/>
</dbReference>
<gene>
    <name evidence="4" type="ORF">CWE11_07280</name>
</gene>
<feature type="transmembrane region" description="Helical" evidence="2">
    <location>
        <begin position="390"/>
        <end position="409"/>
    </location>
</feature>
<dbReference type="PANTHER" id="PTHR46663">
    <property type="entry name" value="DIGUANYLATE CYCLASE DGCT-RELATED"/>
    <property type="match status" value="1"/>
</dbReference>
<dbReference type="InterPro" id="IPR052163">
    <property type="entry name" value="DGC-Regulatory_Protein"/>
</dbReference>
<dbReference type="EMBL" id="PIPM01000006">
    <property type="protein sequence ID" value="RUO32827.1"/>
    <property type="molecule type" value="Genomic_DNA"/>
</dbReference>
<evidence type="ECO:0000259" key="3">
    <source>
        <dbReference type="PROSITE" id="PS50887"/>
    </source>
</evidence>
<evidence type="ECO:0000256" key="1">
    <source>
        <dbReference type="ARBA" id="ARBA00001946"/>
    </source>
</evidence>
<dbReference type="OrthoDB" id="9180959at2"/>
<keyword evidence="2" id="KW-0472">Membrane</keyword>
<evidence type="ECO:0000313" key="4">
    <source>
        <dbReference type="EMBL" id="RUO32827.1"/>
    </source>
</evidence>
<evidence type="ECO:0000256" key="2">
    <source>
        <dbReference type="SAM" id="Phobius"/>
    </source>
</evidence>
<dbReference type="SUPFAM" id="SSF53850">
    <property type="entry name" value="Periplasmic binding protein-like II"/>
    <property type="match status" value="1"/>
</dbReference>
<dbReference type="Pfam" id="PF00990">
    <property type="entry name" value="GGDEF"/>
    <property type="match status" value="1"/>
</dbReference>
<dbReference type="CDD" id="cd01949">
    <property type="entry name" value="GGDEF"/>
    <property type="match status" value="1"/>
</dbReference>
<dbReference type="NCBIfam" id="TIGR00254">
    <property type="entry name" value="GGDEF"/>
    <property type="match status" value="1"/>
</dbReference>
<dbReference type="Gene3D" id="3.40.190.10">
    <property type="entry name" value="Periplasmic binding protein-like II"/>
    <property type="match status" value="2"/>
</dbReference>